<dbReference type="EMBL" id="CP009920">
    <property type="protein sequence ID" value="AJI20576.1"/>
    <property type="molecule type" value="Genomic_DNA"/>
</dbReference>
<gene>
    <name evidence="1" type="ORF">BG04_4822</name>
</gene>
<protein>
    <submittedName>
        <fullName evidence="1">Putative membrane protein</fullName>
    </submittedName>
</protein>
<dbReference type="Proteomes" id="UP000031829">
    <property type="component" value="Chromosome"/>
</dbReference>
<dbReference type="KEGG" id="bmeg:BG04_4822"/>
<proteinExistence type="predicted"/>
<sequence>MDVQKVANLFLIFVLIAAGISLVIGFVVAVRSTNYKKGYICTFISSVVFLLLIVSWYDKASSNIFMGTIPWILNVIAVIIVLPLYLLVARFIFKKATKGQKGTKKKFTG</sequence>
<organism evidence="1 2">
    <name type="scientific">Priestia megaterium (strain ATCC 14581 / DSM 32 / CCUG 1817 / JCM 2506 / NBRC 15308 / NCIMB 9376 / NCTC 10342 / NRRL B-14308 / VKM B-512 / Ford 19)</name>
    <name type="common">Bacillus megaterium</name>
    <dbReference type="NCBI Taxonomy" id="1348623"/>
    <lineage>
        <taxon>Bacteria</taxon>
        <taxon>Bacillati</taxon>
        <taxon>Bacillota</taxon>
        <taxon>Bacilli</taxon>
        <taxon>Bacillales</taxon>
        <taxon>Bacillaceae</taxon>
        <taxon>Priestia</taxon>
    </lineage>
</organism>
<dbReference type="RefSeq" id="WP_034651925.1">
    <property type="nucleotide sequence ID" value="NZ_BCVB01000004.1"/>
</dbReference>
<name>A0A0B6AAL9_PRIM2</name>
<evidence type="ECO:0000313" key="2">
    <source>
        <dbReference type="Proteomes" id="UP000031829"/>
    </source>
</evidence>
<accession>A0A0B6AAL9</accession>
<dbReference type="GeneID" id="93642808"/>
<dbReference type="AlphaFoldDB" id="A0A0B6AAL9"/>
<evidence type="ECO:0000313" key="1">
    <source>
        <dbReference type="EMBL" id="AJI20576.1"/>
    </source>
</evidence>
<reference evidence="1 2" key="1">
    <citation type="journal article" date="2015" name="Genome Announc.">
        <title>Complete genome sequences for 35 biothreat assay-relevant bacillus species.</title>
        <authorList>
            <person name="Johnson S.L."/>
            <person name="Daligault H.E."/>
            <person name="Davenport K.W."/>
            <person name="Jaissle J."/>
            <person name="Frey K.G."/>
            <person name="Ladner J.T."/>
            <person name="Broomall S.M."/>
            <person name="Bishop-Lilly K.A."/>
            <person name="Bruce D.C."/>
            <person name="Gibbons H.S."/>
            <person name="Coyne S.R."/>
            <person name="Lo C.C."/>
            <person name="Meincke L."/>
            <person name="Munk A.C."/>
            <person name="Koroleva G.I."/>
            <person name="Rosenzweig C.N."/>
            <person name="Palacios G.F."/>
            <person name="Redden C.L."/>
            <person name="Minogue T.D."/>
            <person name="Chain P.S."/>
        </authorList>
    </citation>
    <scope>NUCLEOTIDE SEQUENCE [LARGE SCALE GENOMIC DNA]</scope>
    <source>
        <strain evidence="2">ATCC 14581 / DSM 32 / JCM 2506 / NBRC 15308 / NCIMB 9376 / NCTC 10342 / NRRL B-14308 / VKM B-512</strain>
    </source>
</reference>
<dbReference type="HOGENOM" id="CLU_2178559_0_0_9"/>